<evidence type="ECO:0000313" key="4">
    <source>
        <dbReference type="Proteomes" id="UP000760819"/>
    </source>
</evidence>
<dbReference type="EMBL" id="JAGQLI010000072">
    <property type="protein sequence ID" value="MCA9379074.1"/>
    <property type="molecule type" value="Genomic_DNA"/>
</dbReference>
<dbReference type="Proteomes" id="UP000760819">
    <property type="component" value="Unassembled WGS sequence"/>
</dbReference>
<organism evidence="3 4">
    <name type="scientific">Candidatus Dojkabacteria bacterium</name>
    <dbReference type="NCBI Taxonomy" id="2099670"/>
    <lineage>
        <taxon>Bacteria</taxon>
        <taxon>Candidatus Dojkabacteria</taxon>
    </lineage>
</organism>
<protein>
    <submittedName>
        <fullName evidence="3">Uncharacterized protein</fullName>
    </submittedName>
</protein>
<sequence>NGVAVNLTLSGVKVTAVEVPTDLLSINTCSNGEAFTDSTVCIDIAQKTNFTAGEVVASVTVTKVGTDKIVINADGSKYSDNTEVTGDLLVKADSSAASSNDLFIILVGGIAALVLVFLVVYYLSKSKSTAMKAGSASKMAASVPEAGSPAAMPANPDMTSPTN</sequence>
<keyword evidence="2" id="KW-0812">Transmembrane</keyword>
<keyword evidence="2" id="KW-0472">Membrane</keyword>
<comment type="caution">
    <text evidence="3">The sequence shown here is derived from an EMBL/GenBank/DDBJ whole genome shotgun (WGS) entry which is preliminary data.</text>
</comment>
<evidence type="ECO:0000256" key="1">
    <source>
        <dbReference type="SAM" id="MobiDB-lite"/>
    </source>
</evidence>
<feature type="transmembrane region" description="Helical" evidence="2">
    <location>
        <begin position="102"/>
        <end position="123"/>
    </location>
</feature>
<feature type="region of interest" description="Disordered" evidence="1">
    <location>
        <begin position="144"/>
        <end position="163"/>
    </location>
</feature>
<proteinExistence type="predicted"/>
<keyword evidence="2" id="KW-1133">Transmembrane helix</keyword>
<evidence type="ECO:0000313" key="3">
    <source>
        <dbReference type="EMBL" id="MCA9379074.1"/>
    </source>
</evidence>
<reference evidence="3" key="1">
    <citation type="submission" date="2020-04" db="EMBL/GenBank/DDBJ databases">
        <authorList>
            <person name="Zhang T."/>
        </authorList>
    </citation>
    <scope>NUCLEOTIDE SEQUENCE</scope>
    <source>
        <strain evidence="3">HKST-UBA12</strain>
    </source>
</reference>
<gene>
    <name evidence="3" type="ORF">KC640_01475</name>
</gene>
<reference evidence="3" key="2">
    <citation type="journal article" date="2021" name="Microbiome">
        <title>Successional dynamics and alternative stable states in a saline activated sludge microbial community over 9 years.</title>
        <authorList>
            <person name="Wang Y."/>
            <person name="Ye J."/>
            <person name="Ju F."/>
            <person name="Liu L."/>
            <person name="Boyd J.A."/>
            <person name="Deng Y."/>
            <person name="Parks D.H."/>
            <person name="Jiang X."/>
            <person name="Yin X."/>
            <person name="Woodcroft B.J."/>
            <person name="Tyson G.W."/>
            <person name="Hugenholtz P."/>
            <person name="Polz M.F."/>
            <person name="Zhang T."/>
        </authorList>
    </citation>
    <scope>NUCLEOTIDE SEQUENCE</scope>
    <source>
        <strain evidence="3">HKST-UBA12</strain>
    </source>
</reference>
<accession>A0A955I774</accession>
<dbReference type="AlphaFoldDB" id="A0A955I774"/>
<name>A0A955I774_9BACT</name>
<evidence type="ECO:0000256" key="2">
    <source>
        <dbReference type="SAM" id="Phobius"/>
    </source>
</evidence>
<feature type="non-terminal residue" evidence="3">
    <location>
        <position position="1"/>
    </location>
</feature>